<feature type="compositionally biased region" description="Polar residues" evidence="1">
    <location>
        <begin position="479"/>
        <end position="494"/>
    </location>
</feature>
<feature type="region of interest" description="Disordered" evidence="1">
    <location>
        <begin position="1195"/>
        <end position="1304"/>
    </location>
</feature>
<organism evidence="5 6">
    <name type="scientific">Tanacetum coccineum</name>
    <dbReference type="NCBI Taxonomy" id="301880"/>
    <lineage>
        <taxon>Eukaryota</taxon>
        <taxon>Viridiplantae</taxon>
        <taxon>Streptophyta</taxon>
        <taxon>Embryophyta</taxon>
        <taxon>Tracheophyta</taxon>
        <taxon>Spermatophyta</taxon>
        <taxon>Magnoliopsida</taxon>
        <taxon>eudicotyledons</taxon>
        <taxon>Gunneridae</taxon>
        <taxon>Pentapetalae</taxon>
        <taxon>asterids</taxon>
        <taxon>campanulids</taxon>
        <taxon>Asterales</taxon>
        <taxon>Asteraceae</taxon>
        <taxon>Asteroideae</taxon>
        <taxon>Anthemideae</taxon>
        <taxon>Anthemidinae</taxon>
        <taxon>Tanacetum</taxon>
    </lineage>
</organism>
<feature type="region of interest" description="Disordered" evidence="1">
    <location>
        <begin position="472"/>
        <end position="497"/>
    </location>
</feature>
<evidence type="ECO:0000313" key="5">
    <source>
        <dbReference type="EMBL" id="GJT22779.1"/>
    </source>
</evidence>
<comment type="caution">
    <text evidence="5">The sequence shown here is derived from an EMBL/GenBank/DDBJ whole genome shotgun (WGS) entry which is preliminary data.</text>
</comment>
<proteinExistence type="predicted"/>
<reference evidence="5" key="2">
    <citation type="submission" date="2022-01" db="EMBL/GenBank/DDBJ databases">
        <authorList>
            <person name="Yamashiro T."/>
            <person name="Shiraishi A."/>
            <person name="Satake H."/>
            <person name="Nakayama K."/>
        </authorList>
    </citation>
    <scope>NUCLEOTIDE SEQUENCE</scope>
</reference>
<feature type="compositionally biased region" description="Basic and acidic residues" evidence="1">
    <location>
        <begin position="1224"/>
        <end position="1254"/>
    </location>
</feature>
<dbReference type="InterPro" id="IPR054722">
    <property type="entry name" value="PolX-like_BBD"/>
</dbReference>
<evidence type="ECO:0000259" key="4">
    <source>
        <dbReference type="Pfam" id="PF22936"/>
    </source>
</evidence>
<protein>
    <submittedName>
        <fullName evidence="5">Retrovirus-related pol polyprotein from transposon TNT 1-94</fullName>
    </submittedName>
</protein>
<evidence type="ECO:0000259" key="2">
    <source>
        <dbReference type="Pfam" id="PF07727"/>
    </source>
</evidence>
<evidence type="ECO:0000259" key="3">
    <source>
        <dbReference type="Pfam" id="PF13976"/>
    </source>
</evidence>
<dbReference type="CDD" id="cd09272">
    <property type="entry name" value="RNase_HI_RT_Ty1"/>
    <property type="match status" value="1"/>
</dbReference>
<sequence>MAAVEVTQTLEYKGGQLNAASVLEKKWLSFCQSLRNTNHVNDSELASLFGKLKYEENLIDSNYETEKKKSLVSATRLSTSFFSSSIVQDFQDSLDDEEDTRSSHEYLNDLEEEYQARALLAKSKLFFNKGTQRFSSTKATDQTKCHKCGKKGHFHKPELRPTKDFKAKYNKVKAKLALLSSSASASKAFMVKNKGLIAEAYEWDEEEVSSDDNEMVEVKVLMALAEENDVVSKEGARNGEWVKISMRKCISEQIPSQKKRIIRVDRLTEDPSNSGQKDLIFIKSSVDDTKVTILDVKRPWLSEAEGFILPNHDTSRILLAESQRNIIDPSFAVTGSSATDYDSIDESSICSTPLPPLKKLDGAEPISGPKNIKSILRPKSTFKAEALKGVIINEPSSAPVKVNKNSSAWVVYSAPTGKLKSVKIKDDPPLSIVTKELNNLKLQFSKNQSSYSRSNQPQQFKRSEALQANKAEALKTTRVESSNANRSKTPTKSGCSRHMTGVKSYLHKFMEQSRPKVVFGDDSTCTTEGYGSNKCNGIVFTKVAFVNGLKYNLISISQLCDAKYIVQFDEKRGIIFNFNKEVVMIALRVRDLYVLDMTSSAQESCFFARASENLNWLWHKRLAHLNFKTINKLAKQILLLVFPHLSTQRINHVHHVKRESNIEPVSKQTRHFLSRNVFIFFTWTYLDLSLVSKAFRVFNTRRQQTKETYHITFDESPEAIKFLKSLVDNINIAESERYLPNEYLHPYDPSQRYQTNNNDLSFIKPYECPKPVVLEIEVSSDQNGQTDQDDHNDQNDQSVQNDEILNDDHSEHSNHTNDEQQIIDNLSNTKDIQILEHLSSPNVEDTSVQNTILILNPSSSILSMVTPAPQDRWSQDKHIELVNVIGNPGARMLTRAMAKELSVASAHECPFVDFLFEEEPKKARLIAQGYNQQEGIDYDETFAPVARLKEIRIYLAFAIYMNFIVYQMDVKSAFLNGKLKEEVCVKQHPGFESNEFPNHVCKLDKALYGLKQAPRAWYLKAMSSAEAEYVVAAGCANITDYDIIYEKVPIFCDNTSAIAISNNLVLHSRTKHIDIRYHFIRDHILKGDIELHFIPTQYQLADIFTKPLDEPTFKRLIVELGMRNIDSKPEASVDYAKIIWEDLIHKLNKKTREKIVPYPSIHNWTLKPNQPEEPPFTAQMKVICNLDVPVESKAPEPSLQIEEVPQVKKPGAKSGLKRKQSSKHTSESKTEAIKSKTDQSEKDTHSSLAKDKRPNHPLSPTPVVDEMHKEAQQAVGGPTSLGATSEEGANPQLSSGMSAFNSSY</sequence>
<dbReference type="EMBL" id="BQNB010013997">
    <property type="protein sequence ID" value="GJT22779.1"/>
    <property type="molecule type" value="Genomic_DNA"/>
</dbReference>
<feature type="domain" description="GAG-pre-integrase" evidence="3">
    <location>
        <begin position="591"/>
        <end position="646"/>
    </location>
</feature>
<feature type="domain" description="Reverse transcriptase Ty1/copia-type" evidence="2">
    <location>
        <begin position="921"/>
        <end position="1020"/>
    </location>
</feature>
<gene>
    <name evidence="5" type="ORF">Tco_0892716</name>
</gene>
<dbReference type="Pfam" id="PF22936">
    <property type="entry name" value="Pol_BBD"/>
    <property type="match status" value="1"/>
</dbReference>
<keyword evidence="6" id="KW-1185">Reference proteome</keyword>
<dbReference type="Proteomes" id="UP001151760">
    <property type="component" value="Unassembled WGS sequence"/>
</dbReference>
<reference evidence="5" key="1">
    <citation type="journal article" date="2022" name="Int. J. Mol. Sci.">
        <title>Draft Genome of Tanacetum Coccineum: Genomic Comparison of Closely Related Tanacetum-Family Plants.</title>
        <authorList>
            <person name="Yamashiro T."/>
            <person name="Shiraishi A."/>
            <person name="Nakayama K."/>
            <person name="Satake H."/>
        </authorList>
    </citation>
    <scope>NUCLEOTIDE SEQUENCE</scope>
</reference>
<dbReference type="InterPro" id="IPR013103">
    <property type="entry name" value="RVT_2"/>
</dbReference>
<dbReference type="Pfam" id="PF13976">
    <property type="entry name" value="gag_pre-integrs"/>
    <property type="match status" value="1"/>
</dbReference>
<evidence type="ECO:0000313" key="6">
    <source>
        <dbReference type="Proteomes" id="UP001151760"/>
    </source>
</evidence>
<dbReference type="InterPro" id="IPR025724">
    <property type="entry name" value="GAG-pre-integrase_dom"/>
</dbReference>
<accession>A0ABQ5CCR0</accession>
<name>A0ABQ5CCR0_9ASTR</name>
<dbReference type="PANTHER" id="PTHR11439">
    <property type="entry name" value="GAG-POL-RELATED RETROTRANSPOSON"/>
    <property type="match status" value="1"/>
</dbReference>
<dbReference type="Pfam" id="PF07727">
    <property type="entry name" value="RVT_2"/>
    <property type="match status" value="1"/>
</dbReference>
<feature type="compositionally biased region" description="Polar residues" evidence="1">
    <location>
        <begin position="1291"/>
        <end position="1304"/>
    </location>
</feature>
<feature type="domain" description="Retrovirus-related Pol polyprotein from transposon TNT 1-94-like beta-barrel" evidence="4">
    <location>
        <begin position="493"/>
        <end position="564"/>
    </location>
</feature>
<dbReference type="PANTHER" id="PTHR11439:SF483">
    <property type="entry name" value="PEPTIDE SYNTHASE GLIP-LIKE, PUTATIVE (AFU_ORTHOLOGUE AFUA_3G12920)-RELATED"/>
    <property type="match status" value="1"/>
</dbReference>
<evidence type="ECO:0000256" key="1">
    <source>
        <dbReference type="SAM" id="MobiDB-lite"/>
    </source>
</evidence>